<evidence type="ECO:0000256" key="2">
    <source>
        <dbReference type="ARBA" id="ARBA00022857"/>
    </source>
</evidence>
<dbReference type="GO" id="GO:0016616">
    <property type="term" value="F:oxidoreductase activity, acting on the CH-OH group of donors, NAD or NADP as acceptor"/>
    <property type="evidence" value="ECO:0007669"/>
    <property type="project" value="UniProtKB-ARBA"/>
</dbReference>
<dbReference type="PRINTS" id="PR00069">
    <property type="entry name" value="ALDKETRDTASE"/>
</dbReference>
<evidence type="ECO:0000256" key="4">
    <source>
        <dbReference type="PIRSR" id="PIRSR000097-1"/>
    </source>
</evidence>
<evidence type="ECO:0000256" key="1">
    <source>
        <dbReference type="ARBA" id="ARBA00007905"/>
    </source>
</evidence>
<dbReference type="PANTHER" id="PTHR43827">
    <property type="entry name" value="2,5-DIKETO-D-GLUCONIC ACID REDUCTASE"/>
    <property type="match status" value="1"/>
</dbReference>
<sequence length="282" mass="31784">MLEKTSALRLYNSIEIPCIGFGTWQTPDGETAVTSVKAAIEAGYRHIDTAAAYGNEESVGKAIRESGIPRAELFITSKVWNTDRGYESTLQAFEKTLEKLGTDYLDLYLIHWPANPTQFEDWAHINLETWRAMTDLYKAGRIRAIGVSNFLPKHLAPLMETEVKPMVNQIEYHPGQMQEETVSYCKENGILIEAWSPLGTGKMLSNETLMAIAEKYNKSVAHLCIRWCMQNGTLPLPKSITPSRIADNLEVFDFEISEEDMKTINQMEYFGGSGLNPDTIDF</sequence>
<evidence type="ECO:0000256" key="5">
    <source>
        <dbReference type="PIRSR" id="PIRSR000097-2"/>
    </source>
</evidence>
<evidence type="ECO:0000313" key="8">
    <source>
        <dbReference type="EMBL" id="PQD96754.1"/>
    </source>
</evidence>
<dbReference type="AlphaFoldDB" id="A0A2S7N3Y8"/>
<protein>
    <submittedName>
        <fullName evidence="8">Aldo/keto reductase</fullName>
    </submittedName>
</protein>
<keyword evidence="9" id="KW-1185">Reference proteome</keyword>
<dbReference type="PROSITE" id="PS00062">
    <property type="entry name" value="ALDOKETO_REDUCTASE_2"/>
    <property type="match status" value="1"/>
</dbReference>
<dbReference type="PIRSF" id="PIRSF000097">
    <property type="entry name" value="AKR"/>
    <property type="match status" value="1"/>
</dbReference>
<dbReference type="CDD" id="cd19071">
    <property type="entry name" value="AKR_AKR1-5-like"/>
    <property type="match status" value="1"/>
</dbReference>
<dbReference type="FunFam" id="3.20.20.100:FF:000015">
    <property type="entry name" value="Oxidoreductase, aldo/keto reductase family"/>
    <property type="match status" value="1"/>
</dbReference>
<proteinExistence type="inferred from homology"/>
<evidence type="ECO:0000256" key="6">
    <source>
        <dbReference type="PIRSR" id="PIRSR000097-3"/>
    </source>
</evidence>
<comment type="similarity">
    <text evidence="1">Belongs to the aldo/keto reductase family.</text>
</comment>
<dbReference type="InterPro" id="IPR023210">
    <property type="entry name" value="NADP_OxRdtase_dom"/>
</dbReference>
<dbReference type="InterPro" id="IPR036812">
    <property type="entry name" value="NAD(P)_OxRdtase_dom_sf"/>
</dbReference>
<feature type="site" description="Lowers pKa of active site Tyr" evidence="6">
    <location>
        <position position="78"/>
    </location>
</feature>
<dbReference type="Pfam" id="PF00248">
    <property type="entry name" value="Aldo_ket_red"/>
    <property type="match status" value="1"/>
</dbReference>
<dbReference type="Proteomes" id="UP000239663">
    <property type="component" value="Unassembled WGS sequence"/>
</dbReference>
<feature type="active site" description="Proton donor" evidence="4">
    <location>
        <position position="53"/>
    </location>
</feature>
<dbReference type="SUPFAM" id="SSF51430">
    <property type="entry name" value="NAD(P)-linked oxidoreductase"/>
    <property type="match status" value="1"/>
</dbReference>
<dbReference type="OrthoDB" id="9804790at2"/>
<feature type="binding site" evidence="5">
    <location>
        <position position="111"/>
    </location>
    <ligand>
        <name>substrate</name>
    </ligand>
</feature>
<dbReference type="Gene3D" id="3.20.20.100">
    <property type="entry name" value="NADP-dependent oxidoreductase domain"/>
    <property type="match status" value="1"/>
</dbReference>
<dbReference type="RefSeq" id="WP_104847851.1">
    <property type="nucleotide sequence ID" value="NZ_PKOZ01000001.1"/>
</dbReference>
<dbReference type="PROSITE" id="PS00798">
    <property type="entry name" value="ALDOKETO_REDUCTASE_1"/>
    <property type="match status" value="1"/>
</dbReference>
<comment type="caution">
    <text evidence="8">The sequence shown here is derived from an EMBL/GenBank/DDBJ whole genome shotgun (WGS) entry which is preliminary data.</text>
</comment>
<dbReference type="PANTHER" id="PTHR43827:SF3">
    <property type="entry name" value="NADP-DEPENDENT OXIDOREDUCTASE DOMAIN-CONTAINING PROTEIN"/>
    <property type="match status" value="1"/>
</dbReference>
<evidence type="ECO:0000313" key="9">
    <source>
        <dbReference type="Proteomes" id="UP000239663"/>
    </source>
</evidence>
<dbReference type="EMBL" id="PKOZ01000001">
    <property type="protein sequence ID" value="PQD96754.1"/>
    <property type="molecule type" value="Genomic_DNA"/>
</dbReference>
<gene>
    <name evidence="8" type="ORF">CYL18_02375</name>
</gene>
<reference evidence="8 9" key="1">
    <citation type="submission" date="2017-12" db="EMBL/GenBank/DDBJ databases">
        <title>Taxonomic description and draft genome of Pradoshia cofamensis Gen. nov., sp. nov., a thermotolerant bacillale isolated from anterior gut of earthworm Eisenia fetida.</title>
        <authorList>
            <person name="Saha T."/>
            <person name="Chakraborty R."/>
        </authorList>
    </citation>
    <scope>NUCLEOTIDE SEQUENCE [LARGE SCALE GENOMIC DNA]</scope>
    <source>
        <strain evidence="8 9">EAG3</strain>
    </source>
</reference>
<dbReference type="InterPro" id="IPR018170">
    <property type="entry name" value="Aldo/ket_reductase_CS"/>
</dbReference>
<feature type="domain" description="NADP-dependent oxidoreductase" evidence="7">
    <location>
        <begin position="19"/>
        <end position="267"/>
    </location>
</feature>
<keyword evidence="2" id="KW-0521">NADP</keyword>
<organism evidence="8 9">
    <name type="scientific">Pradoshia eiseniae</name>
    <dbReference type="NCBI Taxonomy" id="2064768"/>
    <lineage>
        <taxon>Bacteria</taxon>
        <taxon>Bacillati</taxon>
        <taxon>Bacillota</taxon>
        <taxon>Bacilli</taxon>
        <taxon>Bacillales</taxon>
        <taxon>Bacillaceae</taxon>
        <taxon>Pradoshia</taxon>
    </lineage>
</organism>
<evidence type="ECO:0000259" key="7">
    <source>
        <dbReference type="Pfam" id="PF00248"/>
    </source>
</evidence>
<dbReference type="InterPro" id="IPR020471">
    <property type="entry name" value="AKR"/>
</dbReference>
<evidence type="ECO:0000256" key="3">
    <source>
        <dbReference type="ARBA" id="ARBA00023002"/>
    </source>
</evidence>
<accession>A0A2S7N3Y8</accession>
<name>A0A2S7N3Y8_9BACI</name>
<keyword evidence="3" id="KW-0560">Oxidoreductase</keyword>